<keyword evidence="2" id="KW-1185">Reference proteome</keyword>
<evidence type="ECO:0000313" key="2">
    <source>
        <dbReference type="Proteomes" id="UP000634136"/>
    </source>
</evidence>
<evidence type="ECO:0000313" key="1">
    <source>
        <dbReference type="EMBL" id="KAF7820406.1"/>
    </source>
</evidence>
<comment type="caution">
    <text evidence="1">The sequence shown here is derived from an EMBL/GenBank/DDBJ whole genome shotgun (WGS) entry which is preliminary data.</text>
</comment>
<organism evidence="1 2">
    <name type="scientific">Senna tora</name>
    <dbReference type="NCBI Taxonomy" id="362788"/>
    <lineage>
        <taxon>Eukaryota</taxon>
        <taxon>Viridiplantae</taxon>
        <taxon>Streptophyta</taxon>
        <taxon>Embryophyta</taxon>
        <taxon>Tracheophyta</taxon>
        <taxon>Spermatophyta</taxon>
        <taxon>Magnoliopsida</taxon>
        <taxon>eudicotyledons</taxon>
        <taxon>Gunneridae</taxon>
        <taxon>Pentapetalae</taxon>
        <taxon>rosids</taxon>
        <taxon>fabids</taxon>
        <taxon>Fabales</taxon>
        <taxon>Fabaceae</taxon>
        <taxon>Caesalpinioideae</taxon>
        <taxon>Cassia clade</taxon>
        <taxon>Senna</taxon>
    </lineage>
</organism>
<dbReference type="EMBL" id="JAAIUW010000008">
    <property type="protein sequence ID" value="KAF7820406.1"/>
    <property type="molecule type" value="Genomic_DNA"/>
</dbReference>
<proteinExistence type="predicted"/>
<dbReference type="AlphaFoldDB" id="A0A834TFR4"/>
<sequence length="202" mass="23300">MAIREKVKLENITDDDKKKKVSFKKREGGFMKNEAKEEPSILGGVHEEEGFMKKWSYEDYEEEISHLTINADPTMVSDHAFHFMMRVDQNLMEMDGRVMGAYGKEDDEVYIPAPPMSEEGLLINNGGNDVKLDGQILNHGMNFEMESLEYYMVLVHLKCCNLLIIPSTNMLLHPTTCFILDVFVDQFYISQCHVYFHFAIIG</sequence>
<reference evidence="1" key="1">
    <citation type="submission" date="2020-09" db="EMBL/GenBank/DDBJ databases">
        <title>Genome-Enabled Discovery of Anthraquinone Biosynthesis in Senna tora.</title>
        <authorList>
            <person name="Kang S.-H."/>
            <person name="Pandey R.P."/>
            <person name="Lee C.-M."/>
            <person name="Sim J.-S."/>
            <person name="Jeong J.-T."/>
            <person name="Choi B.-S."/>
            <person name="Jung M."/>
            <person name="Ginzburg D."/>
            <person name="Zhao K."/>
            <person name="Won S.Y."/>
            <person name="Oh T.-J."/>
            <person name="Yu Y."/>
            <person name="Kim N.-H."/>
            <person name="Lee O.R."/>
            <person name="Lee T.-H."/>
            <person name="Bashyal P."/>
            <person name="Kim T.-S."/>
            <person name="Lee W.-H."/>
            <person name="Kawkins C."/>
            <person name="Kim C.-K."/>
            <person name="Kim J.S."/>
            <person name="Ahn B.O."/>
            <person name="Rhee S.Y."/>
            <person name="Sohng J.K."/>
        </authorList>
    </citation>
    <scope>NUCLEOTIDE SEQUENCE</scope>
    <source>
        <tissue evidence="1">Leaf</tissue>
    </source>
</reference>
<protein>
    <submittedName>
        <fullName evidence="1">Uncharacterized protein</fullName>
    </submittedName>
</protein>
<name>A0A834TFR4_9FABA</name>
<gene>
    <name evidence="1" type="ORF">G2W53_025861</name>
</gene>
<dbReference type="Proteomes" id="UP000634136">
    <property type="component" value="Unassembled WGS sequence"/>
</dbReference>
<accession>A0A834TFR4</accession>